<organism>
    <name type="scientific">Pediculus humanus subsp. corporis</name>
    <name type="common">Body louse</name>
    <dbReference type="NCBI Taxonomy" id="121224"/>
    <lineage>
        <taxon>Eukaryota</taxon>
        <taxon>Metazoa</taxon>
        <taxon>Ecdysozoa</taxon>
        <taxon>Arthropoda</taxon>
        <taxon>Hexapoda</taxon>
        <taxon>Insecta</taxon>
        <taxon>Pterygota</taxon>
        <taxon>Neoptera</taxon>
        <taxon>Paraneoptera</taxon>
        <taxon>Psocodea</taxon>
        <taxon>Troctomorpha</taxon>
        <taxon>Phthiraptera</taxon>
        <taxon>Anoplura</taxon>
        <taxon>Pediculidae</taxon>
        <taxon>Pediculus</taxon>
    </lineage>
</organism>
<protein>
    <submittedName>
        <fullName evidence="5 6">Uncharacterized protein</fullName>
    </submittedName>
</protein>
<dbReference type="PANTHER" id="PTHR22255:SF4">
    <property type="entry name" value="CATION-INDEPENDENT MANNOSE-6-PHOSPHATE RECEPTOR"/>
    <property type="match status" value="1"/>
</dbReference>
<dbReference type="Pfam" id="PF23070">
    <property type="entry name" value="DUF7043"/>
    <property type="match status" value="1"/>
</dbReference>
<sequence length="516" mass="58825">MQSSLAEGQQVQYSPVNITIEAIPIWGQCHKKVGNNFILRDESGGGDCIRCFHLNLRSKNVLQVLTEGLDKCYTSEEVAKNTCPNANSVNSHAIKEILLYKIKDMNGEPTKREYCPINGKFSFIYNINDGSDTKIECPQYTSKADNCPSGSTFNLHFKRCSFEDHDITFDCLGHWDGPNNEKYLTLLDTRLFKSNPKTGLIHIAFSSDSTCGTDLVSATEGYEVLTFPNWSQGVWEHLHIDGNGLTYRDHSSFKTFNLRCIGSDTGVRERIPVFVKSHCGEEKEYNCLWLKKRSENVLEFQLRQKPSAYYDETLCEDENFDRLDKNEESPCPVSGLYTGNIPDETSLCARLSSNCESLDVMFYSVMDCASHQVFEDREYRCLGQWKEGNLLYTYTQRTDASAYECFVGFIMSNHEIYIIEAGEHCDRKLDPFRFGMKFKIIPPQTTTTLSTLKPIRPSSSRPPWKTLTEPPYLDIESNDVSSSRNSASHTLSLSSYKTLFLLVIVLNQFFNIFEHT</sequence>
<evidence type="ECO:0000259" key="4">
    <source>
        <dbReference type="Pfam" id="PF23073"/>
    </source>
</evidence>
<dbReference type="InterPro" id="IPR055471">
    <property type="entry name" value="DUF7043"/>
</dbReference>
<feature type="domain" description="DUF7042" evidence="1">
    <location>
        <begin position="112"/>
        <end position="224"/>
    </location>
</feature>
<evidence type="ECO:0000313" key="6">
    <source>
        <dbReference type="EnsemblMetazoa" id="PHUM267750-PA"/>
    </source>
</evidence>
<dbReference type="STRING" id="121224.E0VKM5"/>
<dbReference type="Pfam" id="PF23069">
    <property type="entry name" value="DUF7042"/>
    <property type="match status" value="1"/>
</dbReference>
<dbReference type="EnsemblMetazoa" id="PHUM267750-RA">
    <property type="protein sequence ID" value="PHUM267750-PA"/>
    <property type="gene ID" value="PHUM267750"/>
</dbReference>
<dbReference type="EMBL" id="AAZO01003096">
    <property type="status" value="NOT_ANNOTATED_CDS"/>
    <property type="molecule type" value="Genomic_DNA"/>
</dbReference>
<proteinExistence type="predicted"/>
<dbReference type="eggNOG" id="ENOG502QR46">
    <property type="taxonomic scope" value="Eukaryota"/>
</dbReference>
<evidence type="ECO:0000313" key="5">
    <source>
        <dbReference type="EMBL" id="EEB13931.1"/>
    </source>
</evidence>
<dbReference type="Pfam" id="PF23071">
    <property type="entry name" value="DUF7044"/>
    <property type="match status" value="1"/>
</dbReference>
<evidence type="ECO:0000259" key="3">
    <source>
        <dbReference type="Pfam" id="PF23071"/>
    </source>
</evidence>
<dbReference type="VEuPathDB" id="VectorBase:PHUM267750"/>
<dbReference type="GeneID" id="8235550"/>
<dbReference type="EMBL" id="DS235248">
    <property type="protein sequence ID" value="EEB13931.1"/>
    <property type="molecule type" value="Genomic_DNA"/>
</dbReference>
<reference evidence="6" key="3">
    <citation type="submission" date="2021-02" db="UniProtKB">
        <authorList>
            <consortium name="EnsemblMetazoa"/>
        </authorList>
    </citation>
    <scope>IDENTIFICATION</scope>
    <source>
        <strain evidence="6">USDA</strain>
    </source>
</reference>
<feature type="domain" description="DUF7043" evidence="2">
    <location>
        <begin position="226"/>
        <end position="322"/>
    </location>
</feature>
<dbReference type="InParanoid" id="E0VKM5"/>
<evidence type="ECO:0000259" key="2">
    <source>
        <dbReference type="Pfam" id="PF23070"/>
    </source>
</evidence>
<dbReference type="HOGENOM" id="CLU_025466_0_0_1"/>
<dbReference type="Pfam" id="PF23073">
    <property type="entry name" value="DUF7045"/>
    <property type="match status" value="1"/>
</dbReference>
<dbReference type="OrthoDB" id="6380161at2759"/>
<dbReference type="AlphaFoldDB" id="E0VKM5"/>
<gene>
    <name evidence="6" type="primary">8235550</name>
    <name evidence="5" type="ORF">Phum_PHUM267750</name>
</gene>
<dbReference type="InterPro" id="IPR055472">
    <property type="entry name" value="DUF7044"/>
</dbReference>
<evidence type="ECO:0000313" key="7">
    <source>
        <dbReference type="Proteomes" id="UP000009046"/>
    </source>
</evidence>
<dbReference type="OMA" id="DILAYHC"/>
<name>E0VKM5_PEDHC</name>
<reference evidence="5" key="1">
    <citation type="submission" date="2007-04" db="EMBL/GenBank/DDBJ databases">
        <title>Annotation of Pediculus humanus corporis strain USDA.</title>
        <authorList>
            <person name="Kirkness E."/>
            <person name="Hannick L."/>
            <person name="Hass B."/>
            <person name="Bruggner R."/>
            <person name="Lawson D."/>
            <person name="Bidwell S."/>
            <person name="Joardar V."/>
            <person name="Caler E."/>
            <person name="Walenz B."/>
            <person name="Inman J."/>
            <person name="Schobel S."/>
            <person name="Galinsky K."/>
            <person name="Amedeo P."/>
            <person name="Strausberg R."/>
        </authorList>
    </citation>
    <scope>NUCLEOTIDE SEQUENCE</scope>
    <source>
        <strain evidence="5">USDA</strain>
    </source>
</reference>
<feature type="domain" description="DUF7045" evidence="4">
    <location>
        <begin position="331"/>
        <end position="431"/>
    </location>
</feature>
<reference evidence="5" key="2">
    <citation type="submission" date="2007-04" db="EMBL/GenBank/DDBJ databases">
        <title>The genome of the human body louse.</title>
        <authorList>
            <consortium name="The Human Body Louse Genome Consortium"/>
            <person name="Kirkness E."/>
            <person name="Walenz B."/>
            <person name="Hass B."/>
            <person name="Bruggner R."/>
            <person name="Strausberg R."/>
        </authorList>
    </citation>
    <scope>NUCLEOTIDE SEQUENCE</scope>
    <source>
        <strain evidence="5">USDA</strain>
    </source>
</reference>
<dbReference type="InterPro" id="IPR055473">
    <property type="entry name" value="DUF7045"/>
</dbReference>
<feature type="domain" description="DUF7044" evidence="3">
    <location>
        <begin position="9"/>
        <end position="86"/>
    </location>
</feature>
<dbReference type="InterPro" id="IPR055470">
    <property type="entry name" value="DUF7042"/>
</dbReference>
<dbReference type="RefSeq" id="XP_002426669.1">
    <property type="nucleotide sequence ID" value="XM_002426624.1"/>
</dbReference>
<dbReference type="Proteomes" id="UP000009046">
    <property type="component" value="Unassembled WGS sequence"/>
</dbReference>
<dbReference type="PANTHER" id="PTHR22255">
    <property type="entry name" value="LP06548P"/>
    <property type="match status" value="1"/>
</dbReference>
<keyword evidence="7" id="KW-1185">Reference proteome</keyword>
<evidence type="ECO:0000259" key="1">
    <source>
        <dbReference type="Pfam" id="PF23069"/>
    </source>
</evidence>
<dbReference type="CTD" id="8235550"/>
<dbReference type="KEGG" id="phu:Phum_PHUM267750"/>
<accession>E0VKM5</accession>